<dbReference type="SUPFAM" id="SSF103247">
    <property type="entry name" value="TT1751-like"/>
    <property type="match status" value="1"/>
</dbReference>
<organism evidence="2 3">
    <name type="scientific">Vibrio zhanjiangensis</name>
    <dbReference type="NCBI Taxonomy" id="1046128"/>
    <lineage>
        <taxon>Bacteria</taxon>
        <taxon>Pseudomonadati</taxon>
        <taxon>Pseudomonadota</taxon>
        <taxon>Gammaproteobacteria</taxon>
        <taxon>Vibrionales</taxon>
        <taxon>Vibrionaceae</taxon>
        <taxon>Vibrio</taxon>
    </lineage>
</organism>
<keyword evidence="3" id="KW-1185">Reference proteome</keyword>
<gene>
    <name evidence="2" type="ORF">GCM10007938_07020</name>
</gene>
<evidence type="ECO:0000259" key="1">
    <source>
        <dbReference type="Pfam" id="PF03625"/>
    </source>
</evidence>
<dbReference type="CDD" id="cd14797">
    <property type="entry name" value="DUF302"/>
    <property type="match status" value="1"/>
</dbReference>
<dbReference type="Pfam" id="PF03625">
    <property type="entry name" value="DUF302"/>
    <property type="match status" value="1"/>
</dbReference>
<sequence>MFKTAIILLTTIIVPFYSWADGSLIIVPSQHSVSQTADRFVDIVQKKGFNIFARVNHRENAEKVGMTLRPTEVIIFGNPKVGTKLMQCDQNVAIDLPQKALIYEDEQGTAWIAYNNPIYLKKRHDIKGCDPIIDKVGAVLNNLASQAAQ</sequence>
<proteinExistence type="predicted"/>
<name>A0ABQ6EWN7_9VIBR</name>
<dbReference type="EMBL" id="BSPW01000015">
    <property type="protein sequence ID" value="GLT16925.1"/>
    <property type="molecule type" value="Genomic_DNA"/>
</dbReference>
<dbReference type="PANTHER" id="PTHR38342:SF2">
    <property type="entry name" value="INNER MEMBRANE OR EXPORTED"/>
    <property type="match status" value="1"/>
</dbReference>
<dbReference type="RefSeq" id="WP_284190850.1">
    <property type="nucleotide sequence ID" value="NZ_BSPW01000015.1"/>
</dbReference>
<comment type="caution">
    <text evidence="2">The sequence shown here is derived from an EMBL/GenBank/DDBJ whole genome shotgun (WGS) entry which is preliminary data.</text>
</comment>
<evidence type="ECO:0000313" key="2">
    <source>
        <dbReference type="EMBL" id="GLT16925.1"/>
    </source>
</evidence>
<protein>
    <recommendedName>
        <fullName evidence="1">DUF302 domain-containing protein</fullName>
    </recommendedName>
</protein>
<reference evidence="3" key="1">
    <citation type="journal article" date="2019" name="Int. J. Syst. Evol. Microbiol.">
        <title>The Global Catalogue of Microorganisms (GCM) 10K type strain sequencing project: providing services to taxonomists for standard genome sequencing and annotation.</title>
        <authorList>
            <consortium name="The Broad Institute Genomics Platform"/>
            <consortium name="The Broad Institute Genome Sequencing Center for Infectious Disease"/>
            <person name="Wu L."/>
            <person name="Ma J."/>
        </authorList>
    </citation>
    <scope>NUCLEOTIDE SEQUENCE [LARGE SCALE GENOMIC DNA]</scope>
    <source>
        <strain evidence="3">NBRC 108723</strain>
    </source>
</reference>
<dbReference type="InterPro" id="IPR035923">
    <property type="entry name" value="TT1751-like_sf"/>
</dbReference>
<dbReference type="Gene3D" id="3.30.310.70">
    <property type="entry name" value="TT1751-like domain"/>
    <property type="match status" value="1"/>
</dbReference>
<feature type="domain" description="DUF302" evidence="1">
    <location>
        <begin position="55"/>
        <end position="117"/>
    </location>
</feature>
<evidence type="ECO:0000313" key="3">
    <source>
        <dbReference type="Proteomes" id="UP001157138"/>
    </source>
</evidence>
<dbReference type="PANTHER" id="PTHR38342">
    <property type="entry name" value="SLR5037 PROTEIN"/>
    <property type="match status" value="1"/>
</dbReference>
<dbReference type="Proteomes" id="UP001157138">
    <property type="component" value="Unassembled WGS sequence"/>
</dbReference>
<dbReference type="InterPro" id="IPR005180">
    <property type="entry name" value="DUF302"/>
</dbReference>
<accession>A0ABQ6EWN7</accession>